<reference evidence="13" key="1">
    <citation type="submission" date="2017-02" db="UniProtKB">
        <authorList>
            <consortium name="WormBaseParasite"/>
        </authorList>
    </citation>
    <scope>IDENTIFICATION</scope>
</reference>
<evidence type="ECO:0000256" key="9">
    <source>
        <dbReference type="SAM" id="SignalP"/>
    </source>
</evidence>
<evidence type="ECO:0000313" key="11">
    <source>
        <dbReference type="EMBL" id="VDL72629.1"/>
    </source>
</evidence>
<feature type="signal peptide" evidence="9">
    <location>
        <begin position="1"/>
        <end position="17"/>
    </location>
</feature>
<dbReference type="EMBL" id="UYSL01020082">
    <property type="protein sequence ID" value="VDL72629.1"/>
    <property type="molecule type" value="Genomic_DNA"/>
</dbReference>
<evidence type="ECO:0000256" key="1">
    <source>
        <dbReference type="ARBA" id="ARBA00004141"/>
    </source>
</evidence>
<proteinExistence type="inferred from homology"/>
<feature type="domain" description="TM2" evidence="10">
    <location>
        <begin position="108"/>
        <end position="154"/>
    </location>
</feature>
<accession>A0A0N4Y0I4</accession>
<feature type="transmembrane region" description="Helical" evidence="8">
    <location>
        <begin position="140"/>
        <end position="161"/>
    </location>
</feature>
<keyword evidence="12" id="KW-1185">Reference proteome</keyword>
<dbReference type="WBParaSite" id="NBR_0000903901-mRNA-1">
    <property type="protein sequence ID" value="NBR_0000903901-mRNA-1"/>
    <property type="gene ID" value="NBR_0000903901"/>
</dbReference>
<reference evidence="11 12" key="2">
    <citation type="submission" date="2018-11" db="EMBL/GenBank/DDBJ databases">
        <authorList>
            <consortium name="Pathogen Informatics"/>
        </authorList>
    </citation>
    <scope>NUCLEOTIDE SEQUENCE [LARGE SCALE GENOMIC DNA]</scope>
</reference>
<evidence type="ECO:0000259" key="10">
    <source>
        <dbReference type="Pfam" id="PF05154"/>
    </source>
</evidence>
<dbReference type="PANTHER" id="PTHR21016">
    <property type="entry name" value="BETA-AMYLOID BINDING PROTEIN-RELATED"/>
    <property type="match status" value="1"/>
</dbReference>
<name>A0A0N4Y0I4_NIPBR</name>
<evidence type="ECO:0000256" key="8">
    <source>
        <dbReference type="SAM" id="Phobius"/>
    </source>
</evidence>
<gene>
    <name evidence="11" type="ORF">NBR_LOCUS9040</name>
</gene>
<keyword evidence="7" id="KW-0325">Glycoprotein</keyword>
<organism evidence="13">
    <name type="scientific">Nippostrongylus brasiliensis</name>
    <name type="common">Rat hookworm</name>
    <dbReference type="NCBI Taxonomy" id="27835"/>
    <lineage>
        <taxon>Eukaryota</taxon>
        <taxon>Metazoa</taxon>
        <taxon>Ecdysozoa</taxon>
        <taxon>Nematoda</taxon>
        <taxon>Chromadorea</taxon>
        <taxon>Rhabditida</taxon>
        <taxon>Rhabditina</taxon>
        <taxon>Rhabditomorpha</taxon>
        <taxon>Strongyloidea</taxon>
        <taxon>Heligmosomidae</taxon>
        <taxon>Nippostrongylus</taxon>
    </lineage>
</organism>
<evidence type="ECO:0000256" key="4">
    <source>
        <dbReference type="ARBA" id="ARBA00022729"/>
    </source>
</evidence>
<sequence>MRLAFAVLVLFVQDSDSNRLSSAVNGGKPNSRAHCSRIDCQLDASCLTCKFPVDCELGERVQPTMRVSDIAGSRHQKTMIVCHSQIAPQLVPSSYSPSVRCNWSSGISWAKAMFLSVTLGGFGADRFYLGLWKSAIGKLFSFGGLGIWTIIDVVLIATGYIRPADGSLYI</sequence>
<evidence type="ECO:0000256" key="3">
    <source>
        <dbReference type="ARBA" id="ARBA00022692"/>
    </source>
</evidence>
<keyword evidence="4 9" id="KW-0732">Signal</keyword>
<evidence type="ECO:0000256" key="2">
    <source>
        <dbReference type="ARBA" id="ARBA00008284"/>
    </source>
</evidence>
<evidence type="ECO:0000256" key="5">
    <source>
        <dbReference type="ARBA" id="ARBA00022989"/>
    </source>
</evidence>
<keyword evidence="6 8" id="KW-0472">Membrane</keyword>
<dbReference type="InterPro" id="IPR007829">
    <property type="entry name" value="TM2"/>
</dbReference>
<evidence type="ECO:0000313" key="13">
    <source>
        <dbReference type="WBParaSite" id="NBR_0000903901-mRNA-1"/>
    </source>
</evidence>
<feature type="chain" id="PRO_5043125153" evidence="9">
    <location>
        <begin position="18"/>
        <end position="170"/>
    </location>
</feature>
<evidence type="ECO:0000256" key="6">
    <source>
        <dbReference type="ARBA" id="ARBA00023136"/>
    </source>
</evidence>
<dbReference type="Pfam" id="PF05154">
    <property type="entry name" value="TM2"/>
    <property type="match status" value="1"/>
</dbReference>
<evidence type="ECO:0000256" key="7">
    <source>
        <dbReference type="ARBA" id="ARBA00023180"/>
    </source>
</evidence>
<dbReference type="GO" id="GO:0016020">
    <property type="term" value="C:membrane"/>
    <property type="evidence" value="ECO:0007669"/>
    <property type="project" value="UniProtKB-SubCell"/>
</dbReference>
<evidence type="ECO:0000313" key="12">
    <source>
        <dbReference type="Proteomes" id="UP000271162"/>
    </source>
</evidence>
<comment type="subcellular location">
    <subcellularLocation>
        <location evidence="1">Membrane</location>
        <topology evidence="1">Multi-pass membrane protein</topology>
    </subcellularLocation>
</comment>
<protein>
    <submittedName>
        <fullName evidence="13">Almondex (inferred by orthology to a D. melanogaster protein)</fullName>
    </submittedName>
</protein>
<keyword evidence="3 8" id="KW-0812">Transmembrane</keyword>
<dbReference type="InterPro" id="IPR050932">
    <property type="entry name" value="TM2D1-3-like"/>
</dbReference>
<dbReference type="STRING" id="27835.A0A0N4Y0I4"/>
<comment type="similarity">
    <text evidence="2">Belongs to the TM2 family.</text>
</comment>
<keyword evidence="5 8" id="KW-1133">Transmembrane helix</keyword>
<dbReference type="Proteomes" id="UP000271162">
    <property type="component" value="Unassembled WGS sequence"/>
</dbReference>
<dbReference type="AlphaFoldDB" id="A0A0N4Y0I4"/>
<dbReference type="PANTHER" id="PTHR21016:SF7">
    <property type="entry name" value="TM2 DOMAIN-CONTAINING PROTEIN 3"/>
    <property type="match status" value="1"/>
</dbReference>